<evidence type="ECO:0000313" key="2">
    <source>
        <dbReference type="EMBL" id="CAB4566589.1"/>
    </source>
</evidence>
<dbReference type="InterPro" id="IPR008523">
    <property type="entry name" value="DUF805"/>
</dbReference>
<protein>
    <submittedName>
        <fullName evidence="2">Unannotated protein</fullName>
    </submittedName>
</protein>
<feature type="transmembrane region" description="Helical" evidence="1">
    <location>
        <begin position="72"/>
        <end position="94"/>
    </location>
</feature>
<organism evidence="2">
    <name type="scientific">freshwater metagenome</name>
    <dbReference type="NCBI Taxonomy" id="449393"/>
    <lineage>
        <taxon>unclassified sequences</taxon>
        <taxon>metagenomes</taxon>
        <taxon>ecological metagenomes</taxon>
    </lineage>
</organism>
<keyword evidence="1" id="KW-0472">Membrane</keyword>
<evidence type="ECO:0000256" key="1">
    <source>
        <dbReference type="SAM" id="Phobius"/>
    </source>
</evidence>
<keyword evidence="1" id="KW-0812">Transmembrane</keyword>
<dbReference type="PANTHER" id="PTHR34980">
    <property type="entry name" value="INNER MEMBRANE PROTEIN-RELATED-RELATED"/>
    <property type="match status" value="1"/>
</dbReference>
<dbReference type="PANTHER" id="PTHR34980:SF2">
    <property type="entry name" value="INNER MEMBRANE PROTEIN YHAH-RELATED"/>
    <property type="match status" value="1"/>
</dbReference>
<name>A0A6J6DUH1_9ZZZZ</name>
<sequence length="104" mass="11617">MNFGTAITTGFQKYSEFTGRASRSEFWWFNLFVVLVSLGASALWDVLGWLWFLAIIVPYLAVGVRRLRDAGFAWQLIFVGLAPVIGTVVMIVLWTQPSKVDSAA</sequence>
<dbReference type="Pfam" id="PF05656">
    <property type="entry name" value="DUF805"/>
    <property type="match status" value="1"/>
</dbReference>
<keyword evidence="1" id="KW-1133">Transmembrane helix</keyword>
<reference evidence="2" key="1">
    <citation type="submission" date="2020-05" db="EMBL/GenBank/DDBJ databases">
        <authorList>
            <person name="Chiriac C."/>
            <person name="Salcher M."/>
            <person name="Ghai R."/>
            <person name="Kavagutti S V."/>
        </authorList>
    </citation>
    <scope>NUCLEOTIDE SEQUENCE</scope>
</reference>
<gene>
    <name evidence="2" type="ORF">UFOPK1684_00455</name>
</gene>
<dbReference type="AlphaFoldDB" id="A0A6J6DUH1"/>
<proteinExistence type="predicted"/>
<accession>A0A6J6DUH1</accession>
<feature type="transmembrane region" description="Helical" evidence="1">
    <location>
        <begin position="27"/>
        <end position="60"/>
    </location>
</feature>
<dbReference type="EMBL" id="CAEZTM010000013">
    <property type="protein sequence ID" value="CAB4566589.1"/>
    <property type="molecule type" value="Genomic_DNA"/>
</dbReference>
<dbReference type="GO" id="GO:0005886">
    <property type="term" value="C:plasma membrane"/>
    <property type="evidence" value="ECO:0007669"/>
    <property type="project" value="TreeGrafter"/>
</dbReference>